<keyword evidence="4" id="KW-1185">Reference proteome</keyword>
<accession>A0A4Y7SK87</accession>
<feature type="region of interest" description="Disordered" evidence="1">
    <location>
        <begin position="347"/>
        <end position="442"/>
    </location>
</feature>
<feature type="compositionally biased region" description="Basic and acidic residues" evidence="1">
    <location>
        <begin position="348"/>
        <end position="361"/>
    </location>
</feature>
<evidence type="ECO:0000256" key="1">
    <source>
        <dbReference type="SAM" id="MobiDB-lite"/>
    </source>
</evidence>
<dbReference type="Proteomes" id="UP000298030">
    <property type="component" value="Unassembled WGS sequence"/>
</dbReference>
<dbReference type="InterPro" id="IPR057683">
    <property type="entry name" value="DUF7923"/>
</dbReference>
<sequence>MLEAIVRRQSENGLNVEGHRQGRRSSISTLSTSTTSGTAPIDSPRDTVPGRRSAKHLQRSAPSNSPFPTPTAQGLRPHIIALIDGDGYVFKREILREGRSGGLKAAKLFAEAVSERFGRRLDYRLSIYLFMNDKGLLGKLVGTDHRRDSLSFATLRDFMYGFQVPPFNYVIGTGSGKEYVDSKLKELLRVSLRSPDTETVILGVLNDSGYISSIEGEVLFQDKITLLRGHQNLSAYQARLPHLPTMEIPGLFGPNRLEFSETDDTAASTDWLMPRTPSGSAVAPAAGTVKPELPPEPVLRPDSGSERDAETFTPASEAKVEGPDTHSSTFWDDMQAHASALRSLVHTNGHDKQKVEGDGTRSETGVGSSALSIPALSPMWSQQRSKIHKSRSQVGKGDKATRPSSPVRRTKDPKDRRARPGPGVTPRTACKNAWIKENPEGTEGEFDAYWQAKGWKAYKGWTYLDALRKRIDEEASSRKQP</sequence>
<organism evidence="3 4">
    <name type="scientific">Coprinellus micaceus</name>
    <name type="common">Glistening ink-cap mushroom</name>
    <name type="synonym">Coprinus micaceus</name>
    <dbReference type="NCBI Taxonomy" id="71717"/>
    <lineage>
        <taxon>Eukaryota</taxon>
        <taxon>Fungi</taxon>
        <taxon>Dikarya</taxon>
        <taxon>Basidiomycota</taxon>
        <taxon>Agaricomycotina</taxon>
        <taxon>Agaricomycetes</taxon>
        <taxon>Agaricomycetidae</taxon>
        <taxon>Agaricales</taxon>
        <taxon>Agaricineae</taxon>
        <taxon>Psathyrellaceae</taxon>
        <taxon>Coprinellus</taxon>
    </lineage>
</organism>
<dbReference type="PANTHER" id="PTHR37543:SF1">
    <property type="entry name" value="CCCH ZINC FINGER DNA BINDING PROTEIN (AFU_ORTHOLOGUE AFUA_5G12760)"/>
    <property type="match status" value="1"/>
</dbReference>
<proteinExistence type="predicted"/>
<dbReference type="EMBL" id="QPFP01000097">
    <property type="protein sequence ID" value="TEB22068.1"/>
    <property type="molecule type" value="Genomic_DNA"/>
</dbReference>
<feature type="domain" description="DUF7923" evidence="2">
    <location>
        <begin position="76"/>
        <end position="252"/>
    </location>
</feature>
<protein>
    <recommendedName>
        <fullName evidence="2">DUF7923 domain-containing protein</fullName>
    </recommendedName>
</protein>
<feature type="compositionally biased region" description="Polar residues" evidence="1">
    <location>
        <begin position="362"/>
        <end position="371"/>
    </location>
</feature>
<dbReference type="OrthoDB" id="2270193at2759"/>
<gene>
    <name evidence="3" type="ORF">FA13DRAFT_1523289</name>
</gene>
<dbReference type="AlphaFoldDB" id="A0A4Y7SK87"/>
<dbReference type="Pfam" id="PF25540">
    <property type="entry name" value="DUF7923"/>
    <property type="match status" value="1"/>
</dbReference>
<comment type="caution">
    <text evidence="3">The sequence shown here is derived from an EMBL/GenBank/DDBJ whole genome shotgun (WGS) entry which is preliminary data.</text>
</comment>
<feature type="region of interest" description="Disordered" evidence="1">
    <location>
        <begin position="269"/>
        <end position="330"/>
    </location>
</feature>
<dbReference type="PANTHER" id="PTHR37543">
    <property type="entry name" value="CCCH ZINC FINGER DNA BINDING PROTEIN (AFU_ORTHOLOGUE AFUA_5G12760)"/>
    <property type="match status" value="1"/>
</dbReference>
<name>A0A4Y7SK87_COPMI</name>
<evidence type="ECO:0000313" key="4">
    <source>
        <dbReference type="Proteomes" id="UP000298030"/>
    </source>
</evidence>
<feature type="compositionally biased region" description="Basic and acidic residues" evidence="1">
    <location>
        <begin position="1"/>
        <end position="10"/>
    </location>
</feature>
<evidence type="ECO:0000313" key="3">
    <source>
        <dbReference type="EMBL" id="TEB22068.1"/>
    </source>
</evidence>
<feature type="region of interest" description="Disordered" evidence="1">
    <location>
        <begin position="1"/>
        <end position="73"/>
    </location>
</feature>
<dbReference type="STRING" id="71717.A0A4Y7SK87"/>
<evidence type="ECO:0000259" key="2">
    <source>
        <dbReference type="Pfam" id="PF25540"/>
    </source>
</evidence>
<reference evidence="3 4" key="1">
    <citation type="journal article" date="2019" name="Nat. Ecol. Evol.">
        <title>Megaphylogeny resolves global patterns of mushroom evolution.</title>
        <authorList>
            <person name="Varga T."/>
            <person name="Krizsan K."/>
            <person name="Foldi C."/>
            <person name="Dima B."/>
            <person name="Sanchez-Garcia M."/>
            <person name="Sanchez-Ramirez S."/>
            <person name="Szollosi G.J."/>
            <person name="Szarkandi J.G."/>
            <person name="Papp V."/>
            <person name="Albert L."/>
            <person name="Andreopoulos W."/>
            <person name="Angelini C."/>
            <person name="Antonin V."/>
            <person name="Barry K.W."/>
            <person name="Bougher N.L."/>
            <person name="Buchanan P."/>
            <person name="Buyck B."/>
            <person name="Bense V."/>
            <person name="Catcheside P."/>
            <person name="Chovatia M."/>
            <person name="Cooper J."/>
            <person name="Damon W."/>
            <person name="Desjardin D."/>
            <person name="Finy P."/>
            <person name="Geml J."/>
            <person name="Haridas S."/>
            <person name="Hughes K."/>
            <person name="Justo A."/>
            <person name="Karasinski D."/>
            <person name="Kautmanova I."/>
            <person name="Kiss B."/>
            <person name="Kocsube S."/>
            <person name="Kotiranta H."/>
            <person name="LaButti K.M."/>
            <person name="Lechner B.E."/>
            <person name="Liimatainen K."/>
            <person name="Lipzen A."/>
            <person name="Lukacs Z."/>
            <person name="Mihaltcheva S."/>
            <person name="Morgado L.N."/>
            <person name="Niskanen T."/>
            <person name="Noordeloos M.E."/>
            <person name="Ohm R.A."/>
            <person name="Ortiz-Santana B."/>
            <person name="Ovrebo C."/>
            <person name="Racz N."/>
            <person name="Riley R."/>
            <person name="Savchenko A."/>
            <person name="Shiryaev A."/>
            <person name="Soop K."/>
            <person name="Spirin V."/>
            <person name="Szebenyi C."/>
            <person name="Tomsovsky M."/>
            <person name="Tulloss R.E."/>
            <person name="Uehling J."/>
            <person name="Grigoriev I.V."/>
            <person name="Vagvolgyi C."/>
            <person name="Papp T."/>
            <person name="Martin F.M."/>
            <person name="Miettinen O."/>
            <person name="Hibbett D.S."/>
            <person name="Nagy L.G."/>
        </authorList>
    </citation>
    <scope>NUCLEOTIDE SEQUENCE [LARGE SCALE GENOMIC DNA]</scope>
    <source>
        <strain evidence="3 4">FP101781</strain>
    </source>
</reference>
<feature type="compositionally biased region" description="Polar residues" evidence="1">
    <location>
        <begin position="60"/>
        <end position="72"/>
    </location>
</feature>
<feature type="compositionally biased region" description="Low complexity" evidence="1">
    <location>
        <begin position="25"/>
        <end position="38"/>
    </location>
</feature>